<proteinExistence type="predicted"/>
<reference evidence="1" key="1">
    <citation type="submission" date="2022-11" db="EMBL/GenBank/DDBJ databases">
        <title>Minimal conservation of predation-associated metabolite biosynthetic gene clusters underscores biosynthetic potential of Myxococcota including descriptions for ten novel species: Archangium lansinium sp. nov., Myxococcus landrumus sp. nov., Nannocystis bai.</title>
        <authorList>
            <person name="Ahearne A."/>
            <person name="Stevens C."/>
            <person name="Dowd S."/>
        </authorList>
    </citation>
    <scope>NUCLEOTIDE SEQUENCE</scope>
    <source>
        <strain evidence="1">Fl3</strain>
    </source>
</reference>
<accession>A0ABY7H303</accession>
<protein>
    <recommendedName>
        <fullName evidence="3">Peptidase A2 domain-containing protein</fullName>
    </recommendedName>
</protein>
<name>A0ABY7H303_9BACT</name>
<dbReference type="RefSeq" id="WP_269035982.1">
    <property type="nucleotide sequence ID" value="NZ_CP114040.1"/>
</dbReference>
<evidence type="ECO:0000313" key="2">
    <source>
        <dbReference type="Proteomes" id="UP001164459"/>
    </source>
</evidence>
<dbReference type="InterPro" id="IPR001969">
    <property type="entry name" value="Aspartic_peptidase_AS"/>
</dbReference>
<organism evidence="1 2">
    <name type="scientific">Nannocystis punicea</name>
    <dbReference type="NCBI Taxonomy" id="2995304"/>
    <lineage>
        <taxon>Bacteria</taxon>
        <taxon>Pseudomonadati</taxon>
        <taxon>Myxococcota</taxon>
        <taxon>Polyangia</taxon>
        <taxon>Nannocystales</taxon>
        <taxon>Nannocystaceae</taxon>
        <taxon>Nannocystis</taxon>
    </lineage>
</organism>
<dbReference type="Proteomes" id="UP001164459">
    <property type="component" value="Chromosome"/>
</dbReference>
<dbReference type="EMBL" id="CP114040">
    <property type="protein sequence ID" value="WAS93641.1"/>
    <property type="molecule type" value="Genomic_DNA"/>
</dbReference>
<sequence>MDPHHGTAHPFTTRSCGGFGRIAQPLVPVRLRRDASHRWSGPIEALVDTGATITLVSNDFLVAVPGFDPSLLGPELPWQTAVHGRETCRLLALDLKLGRAPDDRSFILDQALVYVTSSRLVAPILLGQRGVLDRVGLVHRNVGPRPHFRFLR</sequence>
<keyword evidence="2" id="KW-1185">Reference proteome</keyword>
<evidence type="ECO:0000313" key="1">
    <source>
        <dbReference type="EMBL" id="WAS93641.1"/>
    </source>
</evidence>
<evidence type="ECO:0008006" key="3">
    <source>
        <dbReference type="Google" id="ProtNLM"/>
    </source>
</evidence>
<gene>
    <name evidence="1" type="ORF">O0S08_46510</name>
</gene>
<dbReference type="PROSITE" id="PS00141">
    <property type="entry name" value="ASP_PROTEASE"/>
    <property type="match status" value="1"/>
</dbReference>